<sequence length="73" mass="8216">IWDSLSKRSPSTMDISSITRVLTFNHRFLALGLRRIFLTRAWASSLPRPMPEKLCSVIPPMLHAARPVEAVTA</sequence>
<accession>A0AA40A8V2</accession>
<feature type="non-terminal residue" evidence="1">
    <location>
        <position position="73"/>
    </location>
</feature>
<evidence type="ECO:0000313" key="1">
    <source>
        <dbReference type="EMBL" id="KAK0711340.1"/>
    </source>
</evidence>
<protein>
    <submittedName>
        <fullName evidence="1">Uncharacterized protein</fullName>
    </submittedName>
</protein>
<proteinExistence type="predicted"/>
<evidence type="ECO:0000313" key="2">
    <source>
        <dbReference type="Proteomes" id="UP001172102"/>
    </source>
</evidence>
<feature type="non-terminal residue" evidence="1">
    <location>
        <position position="1"/>
    </location>
</feature>
<dbReference type="EMBL" id="JAUKUA010000005">
    <property type="protein sequence ID" value="KAK0711340.1"/>
    <property type="molecule type" value="Genomic_DNA"/>
</dbReference>
<dbReference type="Proteomes" id="UP001172102">
    <property type="component" value="Unassembled WGS sequence"/>
</dbReference>
<comment type="caution">
    <text evidence="1">The sequence shown here is derived from an EMBL/GenBank/DDBJ whole genome shotgun (WGS) entry which is preliminary data.</text>
</comment>
<gene>
    <name evidence="1" type="ORF">B0H67DRAFT_467641</name>
</gene>
<reference evidence="1" key="1">
    <citation type="submission" date="2023-06" db="EMBL/GenBank/DDBJ databases">
        <title>Genome-scale phylogeny and comparative genomics of the fungal order Sordariales.</title>
        <authorList>
            <consortium name="Lawrence Berkeley National Laboratory"/>
            <person name="Hensen N."/>
            <person name="Bonometti L."/>
            <person name="Westerberg I."/>
            <person name="Brannstrom I.O."/>
            <person name="Guillou S."/>
            <person name="Cros-Aarteil S."/>
            <person name="Calhoun S."/>
            <person name="Haridas S."/>
            <person name="Kuo A."/>
            <person name="Mondo S."/>
            <person name="Pangilinan J."/>
            <person name="Riley R."/>
            <person name="Labutti K."/>
            <person name="Andreopoulos B."/>
            <person name="Lipzen A."/>
            <person name="Chen C."/>
            <person name="Yanf M."/>
            <person name="Daum C."/>
            <person name="Ng V."/>
            <person name="Clum A."/>
            <person name="Steindorff A."/>
            <person name="Ohm R."/>
            <person name="Martin F."/>
            <person name="Silar P."/>
            <person name="Natvig D."/>
            <person name="Lalanne C."/>
            <person name="Gautier V."/>
            <person name="Ament-Velasquez S.L."/>
            <person name="Kruys A."/>
            <person name="Hutchinson M.I."/>
            <person name="Powell A.J."/>
            <person name="Barry K."/>
            <person name="Miller A.N."/>
            <person name="Grigoriev I.V."/>
            <person name="Debuchy R."/>
            <person name="Gladieux P."/>
            <person name="Thoren M.H."/>
            <person name="Johannesson H."/>
        </authorList>
    </citation>
    <scope>NUCLEOTIDE SEQUENCE</scope>
    <source>
        <strain evidence="1">SMH4607-1</strain>
    </source>
</reference>
<dbReference type="AlphaFoldDB" id="A0AA40A8V2"/>
<organism evidence="1 2">
    <name type="scientific">Lasiosphaeris hirsuta</name>
    <dbReference type="NCBI Taxonomy" id="260670"/>
    <lineage>
        <taxon>Eukaryota</taxon>
        <taxon>Fungi</taxon>
        <taxon>Dikarya</taxon>
        <taxon>Ascomycota</taxon>
        <taxon>Pezizomycotina</taxon>
        <taxon>Sordariomycetes</taxon>
        <taxon>Sordariomycetidae</taxon>
        <taxon>Sordariales</taxon>
        <taxon>Lasiosphaeriaceae</taxon>
        <taxon>Lasiosphaeris</taxon>
    </lineage>
</organism>
<name>A0AA40A8V2_9PEZI</name>
<keyword evidence="2" id="KW-1185">Reference proteome</keyword>